<dbReference type="Proteomes" id="UP000265520">
    <property type="component" value="Unassembled WGS sequence"/>
</dbReference>
<feature type="non-terminal residue" evidence="2">
    <location>
        <position position="100"/>
    </location>
</feature>
<organism evidence="2 3">
    <name type="scientific">Trifolium medium</name>
    <dbReference type="NCBI Taxonomy" id="97028"/>
    <lineage>
        <taxon>Eukaryota</taxon>
        <taxon>Viridiplantae</taxon>
        <taxon>Streptophyta</taxon>
        <taxon>Embryophyta</taxon>
        <taxon>Tracheophyta</taxon>
        <taxon>Spermatophyta</taxon>
        <taxon>Magnoliopsida</taxon>
        <taxon>eudicotyledons</taxon>
        <taxon>Gunneridae</taxon>
        <taxon>Pentapetalae</taxon>
        <taxon>rosids</taxon>
        <taxon>fabids</taxon>
        <taxon>Fabales</taxon>
        <taxon>Fabaceae</taxon>
        <taxon>Papilionoideae</taxon>
        <taxon>50 kb inversion clade</taxon>
        <taxon>NPAAA clade</taxon>
        <taxon>Hologalegina</taxon>
        <taxon>IRL clade</taxon>
        <taxon>Trifolieae</taxon>
        <taxon>Trifolium</taxon>
    </lineage>
</organism>
<keyword evidence="3" id="KW-1185">Reference proteome</keyword>
<proteinExistence type="predicted"/>
<gene>
    <name evidence="2" type="ORF">A2U01_0015481</name>
</gene>
<dbReference type="PANTHER" id="PTHR31558:SF40">
    <property type="entry name" value="EXPRESSED PROTEIN"/>
    <property type="match status" value="1"/>
</dbReference>
<dbReference type="AlphaFoldDB" id="A0A392N5T1"/>
<dbReference type="Pfam" id="PF07059">
    <property type="entry name" value="EDR2_C"/>
    <property type="match status" value="1"/>
</dbReference>
<sequence>MEKVKGYTKESSVPFRERLKILAGVVNPEDLHLNSAERKLIQAYNGKPVLSRPQHQFFKGPNYFEIDLDIHRFSYISRKGLDSLRDRVKHGILDVGLTIQ</sequence>
<evidence type="ECO:0000313" key="2">
    <source>
        <dbReference type="EMBL" id="MCH94519.1"/>
    </source>
</evidence>
<evidence type="ECO:0000259" key="1">
    <source>
        <dbReference type="Pfam" id="PF07059"/>
    </source>
</evidence>
<reference evidence="2 3" key="1">
    <citation type="journal article" date="2018" name="Front. Plant Sci.">
        <title>Red Clover (Trifolium pratense) and Zigzag Clover (T. medium) - A Picture of Genomic Similarities and Differences.</title>
        <authorList>
            <person name="Dluhosova J."/>
            <person name="Istvanek J."/>
            <person name="Nedelnik J."/>
            <person name="Repkova J."/>
        </authorList>
    </citation>
    <scope>NUCLEOTIDE SEQUENCE [LARGE SCALE GENOMIC DNA]</scope>
    <source>
        <strain evidence="3">cv. 10/8</strain>
        <tissue evidence="2">Leaf</tissue>
    </source>
</reference>
<name>A0A392N5T1_9FABA</name>
<protein>
    <recommendedName>
        <fullName evidence="1">Protein ENHANCED DISEASE RESISTANCE 2 C-terminal domain-containing protein</fullName>
    </recommendedName>
</protein>
<dbReference type="EMBL" id="LXQA010027516">
    <property type="protein sequence ID" value="MCH94519.1"/>
    <property type="molecule type" value="Genomic_DNA"/>
</dbReference>
<dbReference type="InterPro" id="IPR009769">
    <property type="entry name" value="EDR2_C"/>
</dbReference>
<accession>A0A392N5T1</accession>
<dbReference type="PANTHER" id="PTHR31558">
    <property type="entry name" value="CW14 PROTEIN"/>
    <property type="match status" value="1"/>
</dbReference>
<evidence type="ECO:0000313" key="3">
    <source>
        <dbReference type="Proteomes" id="UP000265520"/>
    </source>
</evidence>
<comment type="caution">
    <text evidence="2">The sequence shown here is derived from an EMBL/GenBank/DDBJ whole genome shotgun (WGS) entry which is preliminary data.</text>
</comment>
<feature type="domain" description="Protein ENHANCED DISEASE RESISTANCE 2 C-terminal" evidence="1">
    <location>
        <begin position="6"/>
        <end position="100"/>
    </location>
</feature>